<name>A0A2G9GNK6_9LAMI</name>
<keyword evidence="2" id="KW-0677">Repeat</keyword>
<comment type="function">
    <text evidence="5">Transcription factor.</text>
</comment>
<dbReference type="CDD" id="cd00167">
    <property type="entry name" value="SANT"/>
    <property type="match status" value="2"/>
</dbReference>
<dbReference type="FunFam" id="1.10.10.60:FF:000001">
    <property type="entry name" value="MYB-related transcription factor"/>
    <property type="match status" value="1"/>
</dbReference>
<dbReference type="Proteomes" id="UP000231279">
    <property type="component" value="Unassembled WGS sequence"/>
</dbReference>
<keyword evidence="4" id="KW-0539">Nucleus</keyword>
<sequence length="296" mass="33343">MVRSPIKNDQGLKKGPWTPEEDQKLIDCIQKHGQGNWQLVAKKAGLNRCGKSCRLRWTNYLRPDIKRGNFSPQEEQIIIDLHSALGNKWSVIATHLPGRTDNEIKNFWNTHIRKKLLRSGIDPNTHQPVTDHLNLPSNLNNLFINPLENLVKIQLLRQILQVLNANPLPGYSGTLNHFPGTYDTTSLNLLQVPNPENANLLTNYPEPVLDNSGMIREGKNSGNSEKWLPGLVPATSEISSGDKVNSDDYSLKVENYQNMFSYKDYDAAGIAHLDDDEASSSFWKDILDESFLASSM</sequence>
<reference evidence="9" key="1">
    <citation type="journal article" date="2018" name="Gigascience">
        <title>Genome assembly of the Pink Ipe (Handroanthus impetiginosus, Bignoniaceae), a highly valued, ecologically keystone Neotropical timber forest tree.</title>
        <authorList>
            <person name="Silva-Junior O.B."/>
            <person name="Grattapaglia D."/>
            <person name="Novaes E."/>
            <person name="Collevatti R.G."/>
        </authorList>
    </citation>
    <scope>NUCLEOTIDE SEQUENCE [LARGE SCALE GENOMIC DNA]</scope>
    <source>
        <strain evidence="9">cv. UFG-1</strain>
    </source>
</reference>
<evidence type="ECO:0000256" key="1">
    <source>
        <dbReference type="ARBA" id="ARBA00004123"/>
    </source>
</evidence>
<feature type="domain" description="HTH myb-type" evidence="7">
    <location>
        <begin position="66"/>
        <end position="116"/>
    </location>
</feature>
<dbReference type="GO" id="GO:0003677">
    <property type="term" value="F:DNA binding"/>
    <property type="evidence" value="ECO:0007669"/>
    <property type="project" value="UniProtKB-KW"/>
</dbReference>
<dbReference type="GO" id="GO:0005634">
    <property type="term" value="C:nucleus"/>
    <property type="evidence" value="ECO:0007669"/>
    <property type="project" value="UniProtKB-SubCell"/>
</dbReference>
<feature type="domain" description="HTH myb-type" evidence="7">
    <location>
        <begin position="9"/>
        <end position="65"/>
    </location>
</feature>
<evidence type="ECO:0000256" key="2">
    <source>
        <dbReference type="ARBA" id="ARBA00022737"/>
    </source>
</evidence>
<dbReference type="InterPro" id="IPR001005">
    <property type="entry name" value="SANT/Myb"/>
</dbReference>
<dbReference type="SMART" id="SM00717">
    <property type="entry name" value="SANT"/>
    <property type="match status" value="2"/>
</dbReference>
<dbReference type="OrthoDB" id="2143914at2759"/>
<dbReference type="EMBL" id="NKXS01004321">
    <property type="protein sequence ID" value="PIN06792.1"/>
    <property type="molecule type" value="Genomic_DNA"/>
</dbReference>
<gene>
    <name evidence="8" type="ORF">CDL12_20648</name>
</gene>
<feature type="domain" description="Myb-like" evidence="6">
    <location>
        <begin position="62"/>
        <end position="112"/>
    </location>
</feature>
<dbReference type="PANTHER" id="PTHR47994">
    <property type="entry name" value="F14D16.11-RELATED"/>
    <property type="match status" value="1"/>
</dbReference>
<dbReference type="PANTHER" id="PTHR47994:SF5">
    <property type="entry name" value="F14D16.11-RELATED"/>
    <property type="match status" value="1"/>
</dbReference>
<evidence type="ECO:0000256" key="3">
    <source>
        <dbReference type="ARBA" id="ARBA00023125"/>
    </source>
</evidence>
<dbReference type="PROSITE" id="PS50090">
    <property type="entry name" value="MYB_LIKE"/>
    <property type="match status" value="2"/>
</dbReference>
<protein>
    <submittedName>
        <fullName evidence="8">Transcription factor, Myb superfamily</fullName>
    </submittedName>
</protein>
<organism evidence="8 9">
    <name type="scientific">Handroanthus impetiginosus</name>
    <dbReference type="NCBI Taxonomy" id="429701"/>
    <lineage>
        <taxon>Eukaryota</taxon>
        <taxon>Viridiplantae</taxon>
        <taxon>Streptophyta</taxon>
        <taxon>Embryophyta</taxon>
        <taxon>Tracheophyta</taxon>
        <taxon>Spermatophyta</taxon>
        <taxon>Magnoliopsida</taxon>
        <taxon>eudicotyledons</taxon>
        <taxon>Gunneridae</taxon>
        <taxon>Pentapetalae</taxon>
        <taxon>asterids</taxon>
        <taxon>lamiids</taxon>
        <taxon>Lamiales</taxon>
        <taxon>Bignoniaceae</taxon>
        <taxon>Crescentiina</taxon>
        <taxon>Tabebuia alliance</taxon>
        <taxon>Handroanthus</taxon>
    </lineage>
</organism>
<dbReference type="InterPro" id="IPR015495">
    <property type="entry name" value="Myb_TF_plants"/>
</dbReference>
<dbReference type="Pfam" id="PF00249">
    <property type="entry name" value="Myb_DNA-binding"/>
    <property type="match status" value="2"/>
</dbReference>
<comment type="caution">
    <text evidence="8">The sequence shown here is derived from an EMBL/GenBank/DDBJ whole genome shotgun (WGS) entry which is preliminary data.</text>
</comment>
<evidence type="ECO:0000313" key="8">
    <source>
        <dbReference type="EMBL" id="PIN06792.1"/>
    </source>
</evidence>
<feature type="domain" description="Myb-like" evidence="6">
    <location>
        <begin position="9"/>
        <end position="61"/>
    </location>
</feature>
<dbReference type="InterPro" id="IPR017930">
    <property type="entry name" value="Myb_dom"/>
</dbReference>
<keyword evidence="9" id="KW-1185">Reference proteome</keyword>
<evidence type="ECO:0000256" key="4">
    <source>
        <dbReference type="ARBA" id="ARBA00023242"/>
    </source>
</evidence>
<comment type="subcellular location">
    <subcellularLocation>
        <location evidence="1">Nucleus</location>
    </subcellularLocation>
</comment>
<dbReference type="SUPFAM" id="SSF46689">
    <property type="entry name" value="Homeodomain-like"/>
    <property type="match status" value="1"/>
</dbReference>
<dbReference type="STRING" id="429701.A0A2G9GNK6"/>
<accession>A0A2G9GNK6</accession>
<dbReference type="AlphaFoldDB" id="A0A2G9GNK6"/>
<keyword evidence="3" id="KW-0238">DNA-binding</keyword>
<dbReference type="PROSITE" id="PS51294">
    <property type="entry name" value="HTH_MYB"/>
    <property type="match status" value="2"/>
</dbReference>
<evidence type="ECO:0000259" key="7">
    <source>
        <dbReference type="PROSITE" id="PS51294"/>
    </source>
</evidence>
<evidence type="ECO:0000313" key="9">
    <source>
        <dbReference type="Proteomes" id="UP000231279"/>
    </source>
</evidence>
<evidence type="ECO:0000259" key="6">
    <source>
        <dbReference type="PROSITE" id="PS50090"/>
    </source>
</evidence>
<dbReference type="FunFam" id="1.10.10.60:FF:000349">
    <property type="entry name" value="Transcription factor MYB39"/>
    <property type="match status" value="1"/>
</dbReference>
<dbReference type="InterPro" id="IPR009057">
    <property type="entry name" value="Homeodomain-like_sf"/>
</dbReference>
<dbReference type="Gene3D" id="1.10.10.60">
    <property type="entry name" value="Homeodomain-like"/>
    <property type="match status" value="2"/>
</dbReference>
<evidence type="ECO:0000256" key="5">
    <source>
        <dbReference type="ARBA" id="ARBA00057804"/>
    </source>
</evidence>
<proteinExistence type="predicted"/>